<evidence type="ECO:0000256" key="2">
    <source>
        <dbReference type="SAM" id="MobiDB-lite"/>
    </source>
</evidence>
<feature type="region of interest" description="Disordered" evidence="2">
    <location>
        <begin position="1"/>
        <end position="21"/>
    </location>
</feature>
<feature type="compositionally biased region" description="Basic and acidic residues" evidence="2">
    <location>
        <begin position="7"/>
        <end position="21"/>
    </location>
</feature>
<dbReference type="PANTHER" id="PTHR12767:SF9">
    <property type="entry name" value="BCL7-LIKE"/>
    <property type="match status" value="1"/>
</dbReference>
<name>A0ABP0GSX2_CLALP</name>
<dbReference type="Proteomes" id="UP001642483">
    <property type="component" value="Unassembled WGS sequence"/>
</dbReference>
<evidence type="ECO:0008006" key="5">
    <source>
        <dbReference type="Google" id="ProtNLM"/>
    </source>
</evidence>
<dbReference type="InterPro" id="IPR006804">
    <property type="entry name" value="BCL7"/>
</dbReference>
<feature type="region of interest" description="Disordered" evidence="2">
    <location>
        <begin position="48"/>
        <end position="173"/>
    </location>
</feature>
<dbReference type="EMBL" id="CAWYQH010000141">
    <property type="protein sequence ID" value="CAK8694423.1"/>
    <property type="molecule type" value="Genomic_DNA"/>
</dbReference>
<feature type="compositionally biased region" description="Basic and acidic residues" evidence="2">
    <location>
        <begin position="55"/>
        <end position="64"/>
    </location>
</feature>
<evidence type="ECO:0000256" key="1">
    <source>
        <dbReference type="ARBA" id="ARBA00010326"/>
    </source>
</evidence>
<gene>
    <name evidence="3" type="ORF">CVLEPA_LOCUS27789</name>
</gene>
<feature type="compositionally biased region" description="Low complexity" evidence="2">
    <location>
        <begin position="95"/>
        <end position="109"/>
    </location>
</feature>
<feature type="compositionally biased region" description="Low complexity" evidence="2">
    <location>
        <begin position="131"/>
        <end position="143"/>
    </location>
</feature>
<reference evidence="3 4" key="1">
    <citation type="submission" date="2024-02" db="EMBL/GenBank/DDBJ databases">
        <authorList>
            <person name="Daric V."/>
            <person name="Darras S."/>
        </authorList>
    </citation>
    <scope>NUCLEOTIDE SEQUENCE [LARGE SCALE GENOMIC DNA]</scope>
</reference>
<comment type="caution">
    <text evidence="3">The sequence shown here is derived from an EMBL/GenBank/DDBJ whole genome shotgun (WGS) entry which is preliminary data.</text>
</comment>
<feature type="compositionally biased region" description="Polar residues" evidence="2">
    <location>
        <begin position="68"/>
        <end position="94"/>
    </location>
</feature>
<proteinExistence type="inferred from homology"/>
<comment type="similarity">
    <text evidence="1">Belongs to the BCL7 family.</text>
</comment>
<organism evidence="3 4">
    <name type="scientific">Clavelina lepadiformis</name>
    <name type="common">Light-bulb sea squirt</name>
    <name type="synonym">Ascidia lepadiformis</name>
    <dbReference type="NCBI Taxonomy" id="159417"/>
    <lineage>
        <taxon>Eukaryota</taxon>
        <taxon>Metazoa</taxon>
        <taxon>Chordata</taxon>
        <taxon>Tunicata</taxon>
        <taxon>Ascidiacea</taxon>
        <taxon>Aplousobranchia</taxon>
        <taxon>Clavelinidae</taxon>
        <taxon>Clavelina</taxon>
    </lineage>
</organism>
<sequence length="173" mass="19195">MSSSRSSRAETRSRAKDDIKRAMTVLEKVRKWEKRWVSIADSSLRIYKWVPKLDNGTKDTKPKPETPMSESTSANGTDENGTPVFPSNENSNDLSSQTNTPTPSSVPSPADLDESSRDSVSTWQDEKSRDSLFNNNSNSSDAANGREIIQKRPLTPSSTPPVDQAIKRLKNQP</sequence>
<dbReference type="Pfam" id="PF04714">
    <property type="entry name" value="BCL_N"/>
    <property type="match status" value="1"/>
</dbReference>
<accession>A0ABP0GSX2</accession>
<protein>
    <recommendedName>
        <fullName evidence="5">BCL7-like protein</fullName>
    </recommendedName>
</protein>
<evidence type="ECO:0000313" key="4">
    <source>
        <dbReference type="Proteomes" id="UP001642483"/>
    </source>
</evidence>
<keyword evidence="4" id="KW-1185">Reference proteome</keyword>
<evidence type="ECO:0000313" key="3">
    <source>
        <dbReference type="EMBL" id="CAK8694423.1"/>
    </source>
</evidence>
<dbReference type="PANTHER" id="PTHR12767">
    <property type="entry name" value="BCL7 RELATED"/>
    <property type="match status" value="1"/>
</dbReference>